<evidence type="ECO:0000313" key="2">
    <source>
        <dbReference type="Proteomes" id="UP000265341"/>
    </source>
</evidence>
<dbReference type="OrthoDB" id="1420794at2"/>
<name>A0A399EF90_9DEIN</name>
<accession>A0A399EF90</accession>
<protein>
    <recommendedName>
        <fullName evidence="3">Uridine kinase</fullName>
    </recommendedName>
</protein>
<evidence type="ECO:0008006" key="3">
    <source>
        <dbReference type="Google" id="ProtNLM"/>
    </source>
</evidence>
<dbReference type="RefSeq" id="WP_119280244.1">
    <property type="nucleotide sequence ID" value="NZ_QWLA01000099.1"/>
</dbReference>
<dbReference type="AlphaFoldDB" id="A0A399EF90"/>
<keyword evidence="2" id="KW-1185">Reference proteome</keyword>
<dbReference type="InterPro" id="IPR027417">
    <property type="entry name" value="P-loop_NTPase"/>
</dbReference>
<dbReference type="SUPFAM" id="SSF52540">
    <property type="entry name" value="P-loop containing nucleoside triphosphate hydrolases"/>
    <property type="match status" value="1"/>
</dbReference>
<dbReference type="Proteomes" id="UP000265341">
    <property type="component" value="Unassembled WGS sequence"/>
</dbReference>
<dbReference type="Gene3D" id="3.40.50.300">
    <property type="entry name" value="P-loop containing nucleotide triphosphate hydrolases"/>
    <property type="match status" value="1"/>
</dbReference>
<sequence length="219" mass="24182">MERQALLRQVAAAILELPATEVLRVAVDGVDGAGKTHFADELAHALQPSGRPLIRASVDGFHNPRAVRYRRGRGSPEGFFRDSYDYAKLKEVLLDPLSPGGSRRFRRAAFDHASDAPVEAPLEEALPGSILIFDGIFLHRPELRGYWDYSVFLEVGFEVSIPRGAQRGPGYGSPDPHAESNRRYVEGQKLYLSECNPKAHASVVINNENLTAPYFVAVD</sequence>
<reference evidence="1 2" key="1">
    <citation type="submission" date="2018-08" db="EMBL/GenBank/DDBJ databases">
        <title>Meiothermus roseus NBRC 110900 genome sequencing project.</title>
        <authorList>
            <person name="Da Costa M.S."/>
            <person name="Albuquerque L."/>
            <person name="Raposo P."/>
            <person name="Froufe H.J.C."/>
            <person name="Barroso C.S."/>
            <person name="Egas C."/>
        </authorList>
    </citation>
    <scope>NUCLEOTIDE SEQUENCE [LARGE SCALE GENOMIC DNA]</scope>
    <source>
        <strain evidence="1 2">NBRC 110900</strain>
    </source>
</reference>
<dbReference type="EMBL" id="QWLA01000099">
    <property type="protein sequence ID" value="RIH82618.1"/>
    <property type="molecule type" value="Genomic_DNA"/>
</dbReference>
<organism evidence="1 2">
    <name type="scientific">Calidithermus roseus</name>
    <dbReference type="NCBI Taxonomy" id="1644118"/>
    <lineage>
        <taxon>Bacteria</taxon>
        <taxon>Thermotogati</taxon>
        <taxon>Deinococcota</taxon>
        <taxon>Deinococci</taxon>
        <taxon>Thermales</taxon>
        <taxon>Thermaceae</taxon>
        <taxon>Calidithermus</taxon>
    </lineage>
</organism>
<evidence type="ECO:0000313" key="1">
    <source>
        <dbReference type="EMBL" id="RIH82618.1"/>
    </source>
</evidence>
<gene>
    <name evidence="1" type="ORF">Mrose_03330</name>
</gene>
<proteinExistence type="predicted"/>
<comment type="caution">
    <text evidence="1">The sequence shown here is derived from an EMBL/GenBank/DDBJ whole genome shotgun (WGS) entry which is preliminary data.</text>
</comment>